<dbReference type="EMBL" id="JBAWSX010000005">
    <property type="protein sequence ID" value="MEI4801815.1"/>
    <property type="molecule type" value="Genomic_DNA"/>
</dbReference>
<dbReference type="PANTHER" id="PTHR24221:SF423">
    <property type="entry name" value="ABC TRANSPORTER"/>
    <property type="match status" value="1"/>
</dbReference>
<evidence type="ECO:0000259" key="6">
    <source>
        <dbReference type="PROSITE" id="PS50929"/>
    </source>
</evidence>
<reference evidence="7 8" key="1">
    <citation type="submission" date="2024-01" db="EMBL/GenBank/DDBJ databases">
        <title>Seven novel Bacillus-like species.</title>
        <authorList>
            <person name="Liu G."/>
        </authorList>
    </citation>
    <scope>NUCLEOTIDE SEQUENCE [LARGE SCALE GENOMIC DNA]</scope>
    <source>
        <strain evidence="7 8">FJAT-51639</strain>
    </source>
</reference>
<sequence length="515" mass="57590">MEQNVRESQFLWSLIKYKPILYTVIILMEFVIGSIPIIEGILIKEFFDVIGGKSTSIFGVYELIGLMGVVACVHIFIMWVYFSKTATHGFYINTLLKRNMLSSILKKHGGKAIETPVGEVLNSFRDDVSQIGTCISWLPTIIGQSIRALGAIVILFLIDDKITVFVFIPLVIVILLAQKSEKNIEKNREEGRKATGTVNAAIGEIFESILLIKSSGAKKDIMLNLSELNQRRHKAMIKDSMLTQLIDSIYNNVSNIGTGVILLLCASSISTGKFTVGDFSIFVYYLVFITDSIESLGNFIVYFKQTKVGYRNILNQVSMREAPENLVTHKEIFLKNNQEYFSNEKDGQRQVTRYDEGLEKDLRVLEVKGLTYLYSGLETGIKNINFTLKKGEILVICGRTGSGKSTLIKSLIGLLPMDSGEVYWNGEQVNDVKHFFSPPISAYNAQVPNLFSDTVKNNILLGLREEEVDLEAAIKSAVLEKDIAKLENGLDTMIGSKGTKLQGAKFKESQLRVRL</sequence>
<gene>
    <name evidence="7" type="ORF">WAZ07_10830</name>
</gene>
<dbReference type="Pfam" id="PF00664">
    <property type="entry name" value="ABC_membrane"/>
    <property type="match status" value="1"/>
</dbReference>
<comment type="subcellular location">
    <subcellularLocation>
        <location evidence="1">Cell membrane</location>
        <topology evidence="1">Multi-pass membrane protein</topology>
    </subcellularLocation>
</comment>
<proteinExistence type="predicted"/>
<evidence type="ECO:0000256" key="5">
    <source>
        <dbReference type="SAM" id="Phobius"/>
    </source>
</evidence>
<evidence type="ECO:0000256" key="4">
    <source>
        <dbReference type="ARBA" id="ARBA00023136"/>
    </source>
</evidence>
<keyword evidence="3 5" id="KW-1133">Transmembrane helix</keyword>
<dbReference type="Gene3D" id="3.40.50.300">
    <property type="entry name" value="P-loop containing nucleotide triphosphate hydrolases"/>
    <property type="match status" value="1"/>
</dbReference>
<feature type="domain" description="ABC transmembrane type-1" evidence="6">
    <location>
        <begin position="24"/>
        <end position="305"/>
    </location>
</feature>
<protein>
    <submittedName>
        <fullName evidence="7">ABC transporter ATP-binding protein</fullName>
    </submittedName>
</protein>
<dbReference type="InterPro" id="IPR003439">
    <property type="entry name" value="ABC_transporter-like_ATP-bd"/>
</dbReference>
<feature type="transmembrane region" description="Helical" evidence="5">
    <location>
        <begin position="281"/>
        <end position="303"/>
    </location>
</feature>
<dbReference type="GO" id="GO:0005524">
    <property type="term" value="F:ATP binding"/>
    <property type="evidence" value="ECO:0007669"/>
    <property type="project" value="UniProtKB-KW"/>
</dbReference>
<feature type="transmembrane region" description="Helical" evidence="5">
    <location>
        <begin position="63"/>
        <end position="82"/>
    </location>
</feature>
<keyword evidence="2 5" id="KW-0812">Transmembrane</keyword>
<dbReference type="RefSeq" id="WP_336472450.1">
    <property type="nucleotide sequence ID" value="NZ_JBAWSX010000005.1"/>
</dbReference>
<evidence type="ECO:0000256" key="1">
    <source>
        <dbReference type="ARBA" id="ARBA00004651"/>
    </source>
</evidence>
<dbReference type="Proteomes" id="UP001372526">
    <property type="component" value="Unassembled WGS sequence"/>
</dbReference>
<comment type="caution">
    <text evidence="7">The sequence shown here is derived from an EMBL/GenBank/DDBJ whole genome shotgun (WGS) entry which is preliminary data.</text>
</comment>
<evidence type="ECO:0000256" key="3">
    <source>
        <dbReference type="ARBA" id="ARBA00022989"/>
    </source>
</evidence>
<dbReference type="SUPFAM" id="SSF90123">
    <property type="entry name" value="ABC transporter transmembrane region"/>
    <property type="match status" value="1"/>
</dbReference>
<name>A0ABU8FJG6_9BACI</name>
<dbReference type="CDD" id="cd07346">
    <property type="entry name" value="ABC_6TM_exporters"/>
    <property type="match status" value="1"/>
</dbReference>
<evidence type="ECO:0000313" key="7">
    <source>
        <dbReference type="EMBL" id="MEI4801815.1"/>
    </source>
</evidence>
<feature type="transmembrane region" description="Helical" evidence="5">
    <location>
        <begin position="134"/>
        <end position="156"/>
    </location>
</feature>
<feature type="transmembrane region" description="Helical" evidence="5">
    <location>
        <begin position="162"/>
        <end position="178"/>
    </location>
</feature>
<keyword evidence="8" id="KW-1185">Reference proteome</keyword>
<dbReference type="PROSITE" id="PS50929">
    <property type="entry name" value="ABC_TM1F"/>
    <property type="match status" value="1"/>
</dbReference>
<dbReference type="SUPFAM" id="SSF52540">
    <property type="entry name" value="P-loop containing nucleoside triphosphate hydrolases"/>
    <property type="match status" value="1"/>
</dbReference>
<dbReference type="Pfam" id="PF00005">
    <property type="entry name" value="ABC_tran"/>
    <property type="match status" value="1"/>
</dbReference>
<feature type="transmembrane region" description="Helical" evidence="5">
    <location>
        <begin position="249"/>
        <end position="269"/>
    </location>
</feature>
<dbReference type="InterPro" id="IPR039421">
    <property type="entry name" value="Type_1_exporter"/>
</dbReference>
<feature type="transmembrane region" description="Helical" evidence="5">
    <location>
        <begin position="20"/>
        <end position="43"/>
    </location>
</feature>
<keyword evidence="7" id="KW-0547">Nucleotide-binding</keyword>
<keyword evidence="7" id="KW-0067">ATP-binding</keyword>
<dbReference type="InterPro" id="IPR036640">
    <property type="entry name" value="ABC1_TM_sf"/>
</dbReference>
<organism evidence="7 8">
    <name type="scientific">Bacillus bruguierae</name>
    <dbReference type="NCBI Taxonomy" id="3127667"/>
    <lineage>
        <taxon>Bacteria</taxon>
        <taxon>Bacillati</taxon>
        <taxon>Bacillota</taxon>
        <taxon>Bacilli</taxon>
        <taxon>Bacillales</taxon>
        <taxon>Bacillaceae</taxon>
        <taxon>Bacillus</taxon>
    </lineage>
</organism>
<keyword evidence="4 5" id="KW-0472">Membrane</keyword>
<accession>A0ABU8FJG6</accession>
<dbReference type="InterPro" id="IPR011527">
    <property type="entry name" value="ABC1_TM_dom"/>
</dbReference>
<dbReference type="PANTHER" id="PTHR24221">
    <property type="entry name" value="ATP-BINDING CASSETTE SUB-FAMILY B"/>
    <property type="match status" value="1"/>
</dbReference>
<dbReference type="InterPro" id="IPR027417">
    <property type="entry name" value="P-loop_NTPase"/>
</dbReference>
<evidence type="ECO:0000313" key="8">
    <source>
        <dbReference type="Proteomes" id="UP001372526"/>
    </source>
</evidence>
<evidence type="ECO:0000256" key="2">
    <source>
        <dbReference type="ARBA" id="ARBA00022692"/>
    </source>
</evidence>
<dbReference type="Gene3D" id="1.20.1560.10">
    <property type="entry name" value="ABC transporter type 1, transmembrane domain"/>
    <property type="match status" value="1"/>
</dbReference>